<reference evidence="1" key="1">
    <citation type="submission" date="2013-07" db="EMBL/GenBank/DDBJ databases">
        <title>The genome of Eucalyptus grandis.</title>
        <authorList>
            <person name="Schmutz J."/>
            <person name="Hayes R."/>
            <person name="Myburg A."/>
            <person name="Tuskan G."/>
            <person name="Grattapaglia D."/>
            <person name="Rokhsar D.S."/>
        </authorList>
    </citation>
    <scope>NUCLEOTIDE SEQUENCE</scope>
    <source>
        <tissue evidence="1">Leaf extractions</tissue>
    </source>
</reference>
<dbReference type="InParanoid" id="A0A059B2K2"/>
<dbReference type="EMBL" id="KK198760">
    <property type="protein sequence ID" value="KCW60422.1"/>
    <property type="molecule type" value="Genomic_DNA"/>
</dbReference>
<name>A0A059B2K2_EUCGR</name>
<organism evidence="1">
    <name type="scientific">Eucalyptus grandis</name>
    <name type="common">Flooded gum</name>
    <dbReference type="NCBI Taxonomy" id="71139"/>
    <lineage>
        <taxon>Eukaryota</taxon>
        <taxon>Viridiplantae</taxon>
        <taxon>Streptophyta</taxon>
        <taxon>Embryophyta</taxon>
        <taxon>Tracheophyta</taxon>
        <taxon>Spermatophyta</taxon>
        <taxon>Magnoliopsida</taxon>
        <taxon>eudicotyledons</taxon>
        <taxon>Gunneridae</taxon>
        <taxon>Pentapetalae</taxon>
        <taxon>rosids</taxon>
        <taxon>malvids</taxon>
        <taxon>Myrtales</taxon>
        <taxon>Myrtaceae</taxon>
        <taxon>Myrtoideae</taxon>
        <taxon>Eucalypteae</taxon>
        <taxon>Eucalyptus</taxon>
    </lineage>
</organism>
<proteinExistence type="predicted"/>
<protein>
    <submittedName>
        <fullName evidence="1">Uncharacterized protein</fullName>
    </submittedName>
</protein>
<dbReference type="AlphaFoldDB" id="A0A059B2K2"/>
<evidence type="ECO:0000313" key="1">
    <source>
        <dbReference type="EMBL" id="KCW60422.1"/>
    </source>
</evidence>
<sequence length="66" mass="7605">MHNTKGIAGSINYILRKKASEYTLLLVSKFSSLGSYKFQFVHQSTRKNCKLHSIAALLHAFFLMKW</sequence>
<accession>A0A059B2K2</accession>
<gene>
    <name evidence="1" type="ORF">EUGRSUZ_H03143</name>
</gene>
<dbReference type="Gramene" id="KCW60422">
    <property type="protein sequence ID" value="KCW60422"/>
    <property type="gene ID" value="EUGRSUZ_H03143"/>
</dbReference>